<dbReference type="InterPro" id="IPR050517">
    <property type="entry name" value="DDR_Repair_Kinase"/>
</dbReference>
<evidence type="ECO:0000259" key="18">
    <source>
        <dbReference type="PROSITE" id="PS51189"/>
    </source>
</evidence>
<comment type="subcellular location">
    <subcellularLocation>
        <location evidence="1">Nucleus</location>
    </subcellularLocation>
</comment>
<keyword evidence="6" id="KW-0808">Transferase</keyword>
<dbReference type="Pfam" id="PF23593">
    <property type="entry name" value="HEAT_ATR"/>
    <property type="match status" value="1"/>
</dbReference>
<dbReference type="FunFam" id="3.30.1010.10:FF:000017">
    <property type="entry name" value="Inositol kinase kinase (UvsB)"/>
    <property type="match status" value="1"/>
</dbReference>
<dbReference type="Pfam" id="PF00454">
    <property type="entry name" value="PI3_PI4_kinase"/>
    <property type="match status" value="1"/>
</dbReference>
<evidence type="ECO:0000256" key="2">
    <source>
        <dbReference type="ARBA" id="ARBA00010769"/>
    </source>
</evidence>
<feature type="domain" description="FAT" evidence="18">
    <location>
        <begin position="1488"/>
        <end position="2064"/>
    </location>
</feature>
<evidence type="ECO:0000313" key="20">
    <source>
        <dbReference type="EMBL" id="KAF2828831.1"/>
    </source>
</evidence>
<evidence type="ECO:0000259" key="19">
    <source>
        <dbReference type="PROSITE" id="PS51190"/>
    </source>
</evidence>
<dbReference type="SMART" id="SM00146">
    <property type="entry name" value="PI3Kc"/>
    <property type="match status" value="1"/>
</dbReference>
<comment type="subunit">
    <text evidence="3">Associates with DNA double-strand breaks.</text>
</comment>
<evidence type="ECO:0000256" key="9">
    <source>
        <dbReference type="ARBA" id="ARBA00022777"/>
    </source>
</evidence>
<keyword evidence="11" id="KW-0234">DNA repair</keyword>
<keyword evidence="8" id="KW-0227">DNA damage</keyword>
<evidence type="ECO:0000256" key="10">
    <source>
        <dbReference type="ARBA" id="ARBA00022840"/>
    </source>
</evidence>
<evidence type="ECO:0000259" key="17">
    <source>
        <dbReference type="PROSITE" id="PS50290"/>
    </source>
</evidence>
<sequence length="2512" mass="280634">MARKGTNSTQRMAPPPMTNGLATLNGNSHAPPPSTIAAQIVQNAANLYTREDAAAKVSFGELVKEFLQHPSTDEPDPQLVALVCVIAEAGLEGLFKDDPFAQDQQRQQGIDSIAALNLIIQKKPHLLLSAKDADEQASPQPPLFIWLFPKLVGLMTHVTLQPLHQHARDLLGLCLGVLSHTPSYWRQATSVASLYQSSVQLIVVELETVSDLTISSNRPFQVMLPSTSSIGEFWPASQHLVALPHEIQRTVSSQLGAIYVGLNVLLCLAQGGVHKKHYIASAAVERHEPWILDTCLLLWQHFRRWTTGAEKRSFHDEIVSSFLQLLAAIAPSSNTPKGSSLGSAKASQCLVRGLSSLLGKPTLSTDNQIQLASLLIRLRGALDDSPKTSRITANRRVNSTATIADNVEASVAEMCQDVDKFLGLQKDLQLALCLWTSPGTWPIEVADARKELCTNPSASFADPQLSNGAALILKSFRELNLGDGEDRPAKRRKTLPNSSEDVNEGVYQQLVRVLNGSSQDSPVLDLRNLHNIVQARYASMTDDIKKAEDPQAELLLAFAKIACAGSRTLISHDGSFKWETSTCRLCDASSSADQEAKVYWNGKHDGEDWKDAIAAMLAITRESKFQESPKARILMALAIGRVFNHISDVDYLSLESCELGQWLLGSMSRSLRELKLAATRSLMVFLRNDISRSTRQKNRRSTVEFLGALAKRDIISDHETLIIAYGLVARVCGELELPIILHHLIEYFGHPNALICALASSELDTIASDFGTNASQLLQPYWRVIAFSVIKDYSSRPQKIHYLAELTEQSVRQLLLLTQADTIPHLVLTKRRDIIEKIAQARKASVGEVLTQPKRNLAKTLALLLCQAVPDVETSTMDSLAAIEPAIREGSNNKLEALLTADITGVAIEILVLAADQDESNKKLYHRGFATLAMLVEIKPGQRKSTSKTKSLHEFFGKHILGIMSHFTDVIESPLAQGKATMQPLPERKRSIAAIGELVTLARYNVINALPQFRACLQSAMADPDLCDDAFLVWTALLNTLGEEEIILVVDQTFALIVQHWSLFSEETQLRANKTIVDLTQKYNEQLRTRIEYLPSLGSIPMLIKTEGELVRLKAMVDNTKIFQSFSIRTNDQNAVVVRRALKELVPFLDSNQKLLHQSLIGQKPLPVLEALTRSLLDASIRFSEDHHDVTTLCAQCLGIIGGLDPYRVESVRENKRVLMLSNFSRRDEDIDFVALLLEQVLVKVFLSTTNAKAQGWIAYVMQEMLKHCGFSALAQTQSQPRPRSSQTSTEAQRWNEIPETVRNVLSPFLGSRFSVNLNPGVQYQGPQYPVFSRSTSHTTWLQTFVYDLLQNGQGVNVEMIFPVLARVIRGYDLSIATFILPFAALNVIVSDNDDNMGMVGQELLTVLQTEIRSLEQPNAALIKQCSENVFQTLDYLSMWLQEKRKSMAEARAMAGKTGRGISNDEEMNAIKQISRVEGILQFIPAEIISRRAVECRSYARALFHWEQYIRQQELVKADSRQWPSEKDEMLQHLQLIYAQIDEPDSIEGISAHLRVLNPEQQIIEDRKAGRLTAAQSWYEIALAEKPDDPETQINLLTCLKESGQYDSILNYVDGFRASNSLSDSTLPFAAEAAWSSGKWEQLEKTLGSSPTTTNAFLHFNVGVGRALLALRRNNGDEFKSTVASLREAVAAGLSPSTTSSIQACHDHLVKLHALYEMEAISGMTPTRSPDREVILENLDRRLDLIGAYTSDKQYLLGLRRATMSLSRIDFTNLDIAAAWLTTGRLARKGDFITTAYNSVMHADRLGDTASKIEYSKLLWKEGHHRKATQILRGAIESNIFQQEDTVPINVSVTTAGEGNSEHNNKIKCHAQLLLAKWLDRAGQTKTGDLKNEYVVGVMSYPRWDKGHYYLGRYYLKLLESEKRQPLLKQSSEYLSGSLTKLVIENFVRSTVYGTKYYYQTLPKILTLWLDMGMEVMNTAPRAARDKEFHDHRLGYLDHINKYLKRYASERMPAFAWYSAFPQIITRISHPNKNVWDALQSIIARVATTYPQQSLWSLLAVLHSTQDDRRSRGVAVLQKLRDASKRKGSSLDLKNLIIQGQRLTDALLAACDAPVEQRVARVSLSKDLSFSHKLAPSPLVVPIEANLLPNLPASNDSKTLRSHNPFPTDAITITAFMDDVLVLSSLQRPRKVDVRGSDGRMYGLLCKPKDDLRKDQRLMEFNAMINRALKKDIESSKRRLYIKTYAVTPLNEECGAIEWVEGLKPMRDIILRSYRQHNISIDYTELRLLLNEASSSPSKIAIFTDKILGKFQPVLHEYFVETFPEPEAWFAARLRYTRSCAVMSIVGHVLGLGDRHGENVLLEQGNGGTFHVDFNCLFDKGLTFEKPELVPFRLTHNMVDAMGPQGIEGPFRKAAELTYSLLRQHEDTLITILETFVHDPTADFLGGRKRKKINGVPDTPQEVLDMVKTKVNGYLKGESVPLSVEGYVDALIVMAKDPVNLAAMYIGWCAFF</sequence>
<dbReference type="InterPro" id="IPR056802">
    <property type="entry name" value="ATR-like_M-HEAT"/>
</dbReference>
<feature type="region of interest" description="Disordered" evidence="16">
    <location>
        <begin position="1"/>
        <end position="33"/>
    </location>
</feature>
<dbReference type="Pfam" id="PF02260">
    <property type="entry name" value="FATC"/>
    <property type="match status" value="1"/>
</dbReference>
<dbReference type="InterPro" id="IPR018936">
    <property type="entry name" value="PI3/4_kinase_CS"/>
</dbReference>
<dbReference type="Pfam" id="PF02259">
    <property type="entry name" value="FAT"/>
    <property type="match status" value="1"/>
</dbReference>
<keyword evidence="10" id="KW-0067">ATP-binding</keyword>
<evidence type="ECO:0000313" key="21">
    <source>
        <dbReference type="Proteomes" id="UP000799424"/>
    </source>
</evidence>
<dbReference type="PROSITE" id="PS51189">
    <property type="entry name" value="FAT"/>
    <property type="match status" value="1"/>
</dbReference>
<evidence type="ECO:0000256" key="8">
    <source>
        <dbReference type="ARBA" id="ARBA00022763"/>
    </source>
</evidence>
<dbReference type="PROSITE" id="PS51190">
    <property type="entry name" value="FATC"/>
    <property type="match status" value="1"/>
</dbReference>
<dbReference type="PANTHER" id="PTHR11139:SF125">
    <property type="entry name" value="SERINE_THREONINE-PROTEIN KINASE MEC1"/>
    <property type="match status" value="1"/>
</dbReference>
<dbReference type="InterPro" id="IPR012993">
    <property type="entry name" value="UME"/>
</dbReference>
<dbReference type="GO" id="GO:0005634">
    <property type="term" value="C:nucleus"/>
    <property type="evidence" value="ECO:0007669"/>
    <property type="project" value="UniProtKB-SubCell"/>
</dbReference>
<dbReference type="FunFam" id="1.10.1070.11:FF:000032">
    <property type="entry name" value="Protein kinase rad3"/>
    <property type="match status" value="1"/>
</dbReference>
<evidence type="ECO:0000256" key="6">
    <source>
        <dbReference type="ARBA" id="ARBA00022679"/>
    </source>
</evidence>
<comment type="catalytic activity">
    <reaction evidence="14">
        <text>L-threonyl-[protein] + ATP = O-phospho-L-threonyl-[protein] + ADP + H(+)</text>
        <dbReference type="Rhea" id="RHEA:46608"/>
        <dbReference type="Rhea" id="RHEA-COMP:11060"/>
        <dbReference type="Rhea" id="RHEA-COMP:11605"/>
        <dbReference type="ChEBI" id="CHEBI:15378"/>
        <dbReference type="ChEBI" id="CHEBI:30013"/>
        <dbReference type="ChEBI" id="CHEBI:30616"/>
        <dbReference type="ChEBI" id="CHEBI:61977"/>
        <dbReference type="ChEBI" id="CHEBI:456216"/>
        <dbReference type="EC" id="2.7.11.1"/>
    </reaction>
</comment>
<organism evidence="20 21">
    <name type="scientific">Ophiobolus disseminans</name>
    <dbReference type="NCBI Taxonomy" id="1469910"/>
    <lineage>
        <taxon>Eukaryota</taxon>
        <taxon>Fungi</taxon>
        <taxon>Dikarya</taxon>
        <taxon>Ascomycota</taxon>
        <taxon>Pezizomycotina</taxon>
        <taxon>Dothideomycetes</taxon>
        <taxon>Pleosporomycetidae</taxon>
        <taxon>Pleosporales</taxon>
        <taxon>Pleosporineae</taxon>
        <taxon>Phaeosphaeriaceae</taxon>
        <taxon>Ophiobolus</taxon>
    </lineage>
</organism>
<evidence type="ECO:0000256" key="14">
    <source>
        <dbReference type="ARBA" id="ARBA00047899"/>
    </source>
</evidence>
<dbReference type="PROSITE" id="PS00916">
    <property type="entry name" value="PI3_4_KINASE_2"/>
    <property type="match status" value="1"/>
</dbReference>
<evidence type="ECO:0000256" key="11">
    <source>
        <dbReference type="ARBA" id="ARBA00023204"/>
    </source>
</evidence>
<feature type="domain" description="PI3K/PI4K catalytic" evidence="17">
    <location>
        <begin position="2176"/>
        <end position="2485"/>
    </location>
</feature>
<dbReference type="InterPro" id="IPR003151">
    <property type="entry name" value="PIK-rel_kinase_FAT"/>
</dbReference>
<dbReference type="SUPFAM" id="SSF48371">
    <property type="entry name" value="ARM repeat"/>
    <property type="match status" value="1"/>
</dbReference>
<dbReference type="InterPro" id="IPR036940">
    <property type="entry name" value="PI3/4_kinase_cat_sf"/>
</dbReference>
<dbReference type="SMART" id="SM00802">
    <property type="entry name" value="UME"/>
    <property type="match status" value="1"/>
</dbReference>
<feature type="compositionally biased region" description="Polar residues" evidence="16">
    <location>
        <begin position="1"/>
        <end position="11"/>
    </location>
</feature>
<dbReference type="InterPro" id="IPR000403">
    <property type="entry name" value="PI3/4_kinase_cat_dom"/>
</dbReference>
<dbReference type="InterPro" id="IPR057564">
    <property type="entry name" value="HEAT_ATR"/>
</dbReference>
<dbReference type="GO" id="GO:0006281">
    <property type="term" value="P:DNA repair"/>
    <property type="evidence" value="ECO:0007669"/>
    <property type="project" value="UniProtKB-KW"/>
</dbReference>
<dbReference type="Gene3D" id="3.30.1010.10">
    <property type="entry name" value="Phosphatidylinositol 3-kinase Catalytic Subunit, Chain A, domain 4"/>
    <property type="match status" value="1"/>
</dbReference>
<reference evidence="20" key="1">
    <citation type="journal article" date="2020" name="Stud. Mycol.">
        <title>101 Dothideomycetes genomes: a test case for predicting lifestyles and emergence of pathogens.</title>
        <authorList>
            <person name="Haridas S."/>
            <person name="Albert R."/>
            <person name="Binder M."/>
            <person name="Bloem J."/>
            <person name="Labutti K."/>
            <person name="Salamov A."/>
            <person name="Andreopoulos B."/>
            <person name="Baker S."/>
            <person name="Barry K."/>
            <person name="Bills G."/>
            <person name="Bluhm B."/>
            <person name="Cannon C."/>
            <person name="Castanera R."/>
            <person name="Culley D."/>
            <person name="Daum C."/>
            <person name="Ezra D."/>
            <person name="Gonzalez J."/>
            <person name="Henrissat B."/>
            <person name="Kuo A."/>
            <person name="Liang C."/>
            <person name="Lipzen A."/>
            <person name="Lutzoni F."/>
            <person name="Magnuson J."/>
            <person name="Mondo S."/>
            <person name="Nolan M."/>
            <person name="Ohm R."/>
            <person name="Pangilinan J."/>
            <person name="Park H.-J."/>
            <person name="Ramirez L."/>
            <person name="Alfaro M."/>
            <person name="Sun H."/>
            <person name="Tritt A."/>
            <person name="Yoshinaga Y."/>
            <person name="Zwiers L.-H."/>
            <person name="Turgeon B."/>
            <person name="Goodwin S."/>
            <person name="Spatafora J."/>
            <person name="Crous P."/>
            <person name="Grigoriev I."/>
        </authorList>
    </citation>
    <scope>NUCLEOTIDE SEQUENCE</scope>
    <source>
        <strain evidence="20">CBS 113818</strain>
    </source>
</reference>
<evidence type="ECO:0000256" key="12">
    <source>
        <dbReference type="ARBA" id="ARBA00023242"/>
    </source>
</evidence>
<comment type="similarity">
    <text evidence="2">Belongs to the PI3/PI4-kinase family. ATM subfamily.</text>
</comment>
<dbReference type="SMART" id="SM01343">
    <property type="entry name" value="FATC"/>
    <property type="match status" value="1"/>
</dbReference>
<dbReference type="InterPro" id="IPR011009">
    <property type="entry name" value="Kinase-like_dom_sf"/>
</dbReference>
<evidence type="ECO:0000256" key="3">
    <source>
        <dbReference type="ARBA" id="ARBA00011370"/>
    </source>
</evidence>
<dbReference type="Pfam" id="PF08064">
    <property type="entry name" value="UME"/>
    <property type="match status" value="1"/>
</dbReference>
<dbReference type="PANTHER" id="PTHR11139">
    <property type="entry name" value="ATAXIA TELANGIECTASIA MUTATED ATM -RELATED"/>
    <property type="match status" value="1"/>
</dbReference>
<evidence type="ECO:0000256" key="7">
    <source>
        <dbReference type="ARBA" id="ARBA00022741"/>
    </source>
</evidence>
<dbReference type="InterPro" id="IPR016024">
    <property type="entry name" value="ARM-type_fold"/>
</dbReference>
<evidence type="ECO:0000256" key="5">
    <source>
        <dbReference type="ARBA" id="ARBA00022527"/>
    </source>
</evidence>
<dbReference type="InterPro" id="IPR011990">
    <property type="entry name" value="TPR-like_helical_dom_sf"/>
</dbReference>
<evidence type="ECO:0000256" key="1">
    <source>
        <dbReference type="ARBA" id="ARBA00004123"/>
    </source>
</evidence>
<protein>
    <recommendedName>
        <fullName evidence="4">non-specific serine/threonine protein kinase</fullName>
        <ecNumber evidence="4">2.7.11.1</ecNumber>
    </recommendedName>
</protein>
<dbReference type="OrthoDB" id="381190at2759"/>
<proteinExistence type="inferred from homology"/>
<name>A0A6A7A6A9_9PLEO</name>
<dbReference type="GO" id="GO:0004674">
    <property type="term" value="F:protein serine/threonine kinase activity"/>
    <property type="evidence" value="ECO:0007669"/>
    <property type="project" value="UniProtKB-KW"/>
</dbReference>
<keyword evidence="21" id="KW-1185">Reference proteome</keyword>
<comment type="catalytic activity">
    <reaction evidence="15">
        <text>L-seryl-[protein] + ATP = O-phospho-L-seryl-[protein] + ADP + H(+)</text>
        <dbReference type="Rhea" id="RHEA:17989"/>
        <dbReference type="Rhea" id="RHEA-COMP:9863"/>
        <dbReference type="Rhea" id="RHEA-COMP:11604"/>
        <dbReference type="ChEBI" id="CHEBI:15378"/>
        <dbReference type="ChEBI" id="CHEBI:29999"/>
        <dbReference type="ChEBI" id="CHEBI:30616"/>
        <dbReference type="ChEBI" id="CHEBI:83421"/>
        <dbReference type="ChEBI" id="CHEBI:456216"/>
        <dbReference type="EC" id="2.7.11.1"/>
    </reaction>
</comment>
<keyword evidence="7" id="KW-0547">Nucleotide-binding</keyword>
<dbReference type="EC" id="2.7.11.1" evidence="4"/>
<dbReference type="InterPro" id="IPR014009">
    <property type="entry name" value="PIK_FAT"/>
</dbReference>
<feature type="domain" description="FATC" evidence="19">
    <location>
        <begin position="2480"/>
        <end position="2512"/>
    </location>
</feature>
<evidence type="ECO:0000256" key="13">
    <source>
        <dbReference type="ARBA" id="ARBA00025079"/>
    </source>
</evidence>
<keyword evidence="9" id="KW-0418">Kinase</keyword>
<evidence type="ECO:0000256" key="15">
    <source>
        <dbReference type="ARBA" id="ARBA00048679"/>
    </source>
</evidence>
<dbReference type="InterPro" id="IPR003152">
    <property type="entry name" value="FATC_dom"/>
</dbReference>
<keyword evidence="12" id="KW-0539">Nucleus</keyword>
<dbReference type="CDD" id="cd00892">
    <property type="entry name" value="PIKKc_ATR"/>
    <property type="match status" value="1"/>
</dbReference>
<dbReference type="GO" id="GO:0005524">
    <property type="term" value="F:ATP binding"/>
    <property type="evidence" value="ECO:0007669"/>
    <property type="project" value="UniProtKB-KW"/>
</dbReference>
<dbReference type="Gene3D" id="1.10.1070.11">
    <property type="entry name" value="Phosphatidylinositol 3-/4-kinase, catalytic domain"/>
    <property type="match status" value="1"/>
</dbReference>
<gene>
    <name evidence="20" type="ORF">CC86DRAFT_319926</name>
</gene>
<evidence type="ECO:0000256" key="16">
    <source>
        <dbReference type="SAM" id="MobiDB-lite"/>
    </source>
</evidence>
<dbReference type="GO" id="GO:0005694">
    <property type="term" value="C:chromosome"/>
    <property type="evidence" value="ECO:0007669"/>
    <property type="project" value="TreeGrafter"/>
</dbReference>
<dbReference type="GO" id="GO:0000723">
    <property type="term" value="P:telomere maintenance"/>
    <property type="evidence" value="ECO:0007669"/>
    <property type="project" value="TreeGrafter"/>
</dbReference>
<dbReference type="EMBL" id="MU006222">
    <property type="protein sequence ID" value="KAF2828831.1"/>
    <property type="molecule type" value="Genomic_DNA"/>
</dbReference>
<dbReference type="Gene3D" id="1.25.40.10">
    <property type="entry name" value="Tetratricopeptide repeat domain"/>
    <property type="match status" value="1"/>
</dbReference>
<dbReference type="Pfam" id="PF25030">
    <property type="entry name" value="M-HEAT_ATR"/>
    <property type="match status" value="1"/>
</dbReference>
<evidence type="ECO:0000256" key="4">
    <source>
        <dbReference type="ARBA" id="ARBA00012513"/>
    </source>
</evidence>
<dbReference type="GO" id="GO:0000077">
    <property type="term" value="P:DNA damage checkpoint signaling"/>
    <property type="evidence" value="ECO:0007669"/>
    <property type="project" value="TreeGrafter"/>
</dbReference>
<accession>A0A6A7A6A9</accession>
<dbReference type="SUPFAM" id="SSF56112">
    <property type="entry name" value="Protein kinase-like (PK-like)"/>
    <property type="match status" value="1"/>
</dbReference>
<keyword evidence="5" id="KW-0723">Serine/threonine-protein kinase</keyword>
<dbReference type="PROSITE" id="PS50290">
    <property type="entry name" value="PI3_4_KINASE_3"/>
    <property type="match status" value="1"/>
</dbReference>
<comment type="function">
    <text evidence="13">Serine/threonine protein kinase which activates checkpoint signaling upon genotoxic stresses such as ionizing radiation (IR), ultraviolet light (UV), or DNA replication stalling, thereby acting as a DNA damage sensor. Recognizes the substrate consensus sequence [ST]-Q. Phosphorylates histone H2A to form H2AS128ph (gamma-H2A) at sites of DNA damage, involved in the regulation of DNA damage response mechanism. Required for the control of telomere length and genome stability.</text>
</comment>
<dbReference type="Proteomes" id="UP000799424">
    <property type="component" value="Unassembled WGS sequence"/>
</dbReference>